<dbReference type="STRING" id="1817841.A3B10_01550"/>
<protein>
    <submittedName>
        <fullName evidence="1">Uncharacterized protein</fullName>
    </submittedName>
</protein>
<sequence length="69" mass="8159">MLFRRKIRNKIILVGLIVFLFIYWRGTKAYTKQNNLECERHIVYAVCKQLGKSTTVPTLWDVLKAGVRF</sequence>
<proteinExistence type="predicted"/>
<evidence type="ECO:0000313" key="1">
    <source>
        <dbReference type="EMBL" id="OGE94467.1"/>
    </source>
</evidence>
<organism evidence="1 2">
    <name type="scientific">Candidatus Doudnabacteria bacterium RIFCSPLOWO2_01_FULL_44_21</name>
    <dbReference type="NCBI Taxonomy" id="1817841"/>
    <lineage>
        <taxon>Bacteria</taxon>
        <taxon>Candidatus Doudnaibacteriota</taxon>
    </lineage>
</organism>
<evidence type="ECO:0000313" key="2">
    <source>
        <dbReference type="Proteomes" id="UP000177281"/>
    </source>
</evidence>
<dbReference type="AlphaFoldDB" id="A0A1F5PX82"/>
<gene>
    <name evidence="1" type="ORF">A3B10_01550</name>
</gene>
<dbReference type="EMBL" id="MFFB01000018">
    <property type="protein sequence ID" value="OGE94467.1"/>
    <property type="molecule type" value="Genomic_DNA"/>
</dbReference>
<name>A0A1F5PX82_9BACT</name>
<reference evidence="1 2" key="1">
    <citation type="journal article" date="2016" name="Nat. Commun.">
        <title>Thousands of microbial genomes shed light on interconnected biogeochemical processes in an aquifer system.</title>
        <authorList>
            <person name="Anantharaman K."/>
            <person name="Brown C.T."/>
            <person name="Hug L.A."/>
            <person name="Sharon I."/>
            <person name="Castelle C.J."/>
            <person name="Probst A.J."/>
            <person name="Thomas B.C."/>
            <person name="Singh A."/>
            <person name="Wilkins M.J."/>
            <person name="Karaoz U."/>
            <person name="Brodie E.L."/>
            <person name="Williams K.H."/>
            <person name="Hubbard S.S."/>
            <person name="Banfield J.F."/>
        </authorList>
    </citation>
    <scope>NUCLEOTIDE SEQUENCE [LARGE SCALE GENOMIC DNA]</scope>
</reference>
<accession>A0A1F5PX82</accession>
<comment type="caution">
    <text evidence="1">The sequence shown here is derived from an EMBL/GenBank/DDBJ whole genome shotgun (WGS) entry which is preliminary data.</text>
</comment>
<dbReference type="Proteomes" id="UP000177281">
    <property type="component" value="Unassembled WGS sequence"/>
</dbReference>